<evidence type="ECO:0000259" key="2">
    <source>
        <dbReference type="Pfam" id="PF08245"/>
    </source>
</evidence>
<dbReference type="Gene3D" id="3.40.50.720">
    <property type="entry name" value="NAD(P)-binding Rossmann-like Domain"/>
    <property type="match status" value="1"/>
</dbReference>
<keyword evidence="4" id="KW-1185">Reference proteome</keyword>
<dbReference type="SUPFAM" id="SSF51984">
    <property type="entry name" value="MurCD N-terminal domain"/>
    <property type="match status" value="1"/>
</dbReference>
<dbReference type="SUPFAM" id="SSF53244">
    <property type="entry name" value="MurD-like peptide ligases, peptide-binding domain"/>
    <property type="match status" value="1"/>
</dbReference>
<dbReference type="Proteomes" id="UP000249524">
    <property type="component" value="Unassembled WGS sequence"/>
</dbReference>
<feature type="domain" description="Mur ligase central" evidence="2">
    <location>
        <begin position="110"/>
        <end position="292"/>
    </location>
</feature>
<evidence type="ECO:0000259" key="1">
    <source>
        <dbReference type="Pfam" id="PF01225"/>
    </source>
</evidence>
<dbReference type="GO" id="GO:0005524">
    <property type="term" value="F:ATP binding"/>
    <property type="evidence" value="ECO:0007669"/>
    <property type="project" value="InterPro"/>
</dbReference>
<dbReference type="Gene3D" id="3.90.190.20">
    <property type="entry name" value="Mur ligase, C-terminal domain"/>
    <property type="match status" value="1"/>
</dbReference>
<dbReference type="InterPro" id="IPR013221">
    <property type="entry name" value="Mur_ligase_cen"/>
</dbReference>
<dbReference type="RefSeq" id="WP_111273964.1">
    <property type="nucleotide sequence ID" value="NZ_QFYS01000001.1"/>
</dbReference>
<evidence type="ECO:0000313" key="4">
    <source>
        <dbReference type="Proteomes" id="UP000249524"/>
    </source>
</evidence>
<dbReference type="InterPro" id="IPR036565">
    <property type="entry name" value="Mur-like_cat_sf"/>
</dbReference>
<dbReference type="InterPro" id="IPR000713">
    <property type="entry name" value="Mur_ligase_N"/>
</dbReference>
<feature type="domain" description="Mur ligase N-terminal catalytic" evidence="1">
    <location>
        <begin position="2"/>
        <end position="104"/>
    </location>
</feature>
<accession>A0A328BLV6</accession>
<dbReference type="EMBL" id="QFYS01000001">
    <property type="protein sequence ID" value="RAK68472.1"/>
    <property type="molecule type" value="Genomic_DNA"/>
</dbReference>
<dbReference type="SUPFAM" id="SSF53623">
    <property type="entry name" value="MurD-like peptide ligases, catalytic domain"/>
    <property type="match status" value="1"/>
</dbReference>
<sequence>MRIHFTGIAGAGMAAAALMMREAGHQISGSDEDVFPPMSTYVEGLGFPFFRRFDAANLPEGLDLLVLGASAKLGGEANAEVVAARARGVRVTTFPELVGEATQGRRNTVVAGSFGKSTCTALMSHVLRASGVDAGWMIGAISPSLPDTGHWGAAPQVVLEGDEYIVGPTDRRSKFVLYHPRDLLLTSLIHDHVNVFPTFDDYVKPFAELLRLLPGDGLLVAREHPATRAIAGEAASRIVWYDTAPCDGWYPEGIVYGETTRFTLVGPGGRRVALATTLLGEHNVENIVGVSAYLLERGLVSEADLVRGVESFAGIRRRLDRLTRRSAVPVIEGFGSSYEKARSAIEAMLLHYPERRLTVVFEPHTFSWRNRDALPWYDTVFEGAARVLVIPPPHHGEASHNQSSFAEILARVAATGMAVEGVETADAALAALGRLAGDEVVLLLSSGPLLGLPDSLPPVFDELYGQAAAA</sequence>
<evidence type="ECO:0008006" key="5">
    <source>
        <dbReference type="Google" id="ProtNLM"/>
    </source>
</evidence>
<organism evidence="3 4">
    <name type="scientific">Phenylobacterium kunshanense</name>
    <dbReference type="NCBI Taxonomy" id="1445034"/>
    <lineage>
        <taxon>Bacteria</taxon>
        <taxon>Pseudomonadati</taxon>
        <taxon>Pseudomonadota</taxon>
        <taxon>Alphaproteobacteria</taxon>
        <taxon>Caulobacterales</taxon>
        <taxon>Caulobacteraceae</taxon>
        <taxon>Phenylobacterium</taxon>
    </lineage>
</organism>
<dbReference type="AlphaFoldDB" id="A0A328BLV6"/>
<evidence type="ECO:0000313" key="3">
    <source>
        <dbReference type="EMBL" id="RAK68472.1"/>
    </source>
</evidence>
<dbReference type="Pfam" id="PF01225">
    <property type="entry name" value="Mur_ligase"/>
    <property type="match status" value="1"/>
</dbReference>
<gene>
    <name evidence="3" type="ORF">DJ019_00110</name>
</gene>
<dbReference type="OrthoDB" id="9804126at2"/>
<dbReference type="PANTHER" id="PTHR43445:SF5">
    <property type="entry name" value="UDP-N-ACETYLMURAMATE--L-ALANYL-GAMMA-D-GLUTAMYL-MESO-2,6-DIAMINOHEPTANDIOATE LIGASE"/>
    <property type="match status" value="1"/>
</dbReference>
<dbReference type="Gene3D" id="3.40.1190.10">
    <property type="entry name" value="Mur-like, catalytic domain"/>
    <property type="match status" value="1"/>
</dbReference>
<dbReference type="InterPro" id="IPR050061">
    <property type="entry name" value="MurCDEF_pg_biosynth"/>
</dbReference>
<dbReference type="PANTHER" id="PTHR43445">
    <property type="entry name" value="UDP-N-ACETYLMURAMATE--L-ALANINE LIGASE-RELATED"/>
    <property type="match status" value="1"/>
</dbReference>
<dbReference type="InterPro" id="IPR036615">
    <property type="entry name" value="Mur_ligase_C_dom_sf"/>
</dbReference>
<protein>
    <recommendedName>
        <fullName evidence="5">UDP-N-acetylmuramate:L-alanyl-gamma-D-glutamyl-meso-diaminopimelate ligase</fullName>
    </recommendedName>
</protein>
<dbReference type="Pfam" id="PF08245">
    <property type="entry name" value="Mur_ligase_M"/>
    <property type="match status" value="1"/>
</dbReference>
<comment type="caution">
    <text evidence="3">The sequence shown here is derived from an EMBL/GenBank/DDBJ whole genome shotgun (WGS) entry which is preliminary data.</text>
</comment>
<name>A0A328BLV6_9CAUL</name>
<proteinExistence type="predicted"/>
<reference evidence="3 4" key="1">
    <citation type="submission" date="2018-05" db="EMBL/GenBank/DDBJ databases">
        <authorList>
            <person name="Lanie J.A."/>
            <person name="Ng W.-L."/>
            <person name="Kazmierczak K.M."/>
            <person name="Andrzejewski T.M."/>
            <person name="Davidsen T.M."/>
            <person name="Wayne K.J."/>
            <person name="Tettelin H."/>
            <person name="Glass J.I."/>
            <person name="Rusch D."/>
            <person name="Podicherti R."/>
            <person name="Tsui H.-C.T."/>
            <person name="Winkler M.E."/>
        </authorList>
    </citation>
    <scope>NUCLEOTIDE SEQUENCE [LARGE SCALE GENOMIC DNA]</scope>
    <source>
        <strain evidence="3 4">BUT-10</strain>
    </source>
</reference>
<dbReference type="GO" id="GO:0016881">
    <property type="term" value="F:acid-amino acid ligase activity"/>
    <property type="evidence" value="ECO:0007669"/>
    <property type="project" value="InterPro"/>
</dbReference>